<dbReference type="Proteomes" id="UP001642483">
    <property type="component" value="Unassembled WGS sequence"/>
</dbReference>
<evidence type="ECO:0000313" key="4">
    <source>
        <dbReference type="Proteomes" id="UP001642483"/>
    </source>
</evidence>
<gene>
    <name evidence="3" type="ORF">CVLEPA_LOCUS9629</name>
</gene>
<accession>A0ABP0FI96</accession>
<protein>
    <submittedName>
        <fullName evidence="3">Uncharacterized protein</fullName>
    </submittedName>
</protein>
<feature type="transmembrane region" description="Helical" evidence="2">
    <location>
        <begin position="75"/>
        <end position="98"/>
    </location>
</feature>
<proteinExistence type="predicted"/>
<evidence type="ECO:0000256" key="1">
    <source>
        <dbReference type="SAM" id="MobiDB-lite"/>
    </source>
</evidence>
<evidence type="ECO:0000256" key="2">
    <source>
        <dbReference type="SAM" id="Phobius"/>
    </source>
</evidence>
<keyword evidence="2" id="KW-1133">Transmembrane helix</keyword>
<organism evidence="3 4">
    <name type="scientific">Clavelina lepadiformis</name>
    <name type="common">Light-bulb sea squirt</name>
    <name type="synonym">Ascidia lepadiformis</name>
    <dbReference type="NCBI Taxonomy" id="159417"/>
    <lineage>
        <taxon>Eukaryota</taxon>
        <taxon>Metazoa</taxon>
        <taxon>Chordata</taxon>
        <taxon>Tunicata</taxon>
        <taxon>Ascidiacea</taxon>
        <taxon>Aplousobranchia</taxon>
        <taxon>Clavelinidae</taxon>
        <taxon>Clavelina</taxon>
    </lineage>
</organism>
<keyword evidence="2" id="KW-0812">Transmembrane</keyword>
<dbReference type="EMBL" id="CAWYQH010000057">
    <property type="protein sequence ID" value="CAK8679392.1"/>
    <property type="molecule type" value="Genomic_DNA"/>
</dbReference>
<feature type="transmembrane region" description="Helical" evidence="2">
    <location>
        <begin position="104"/>
        <end position="130"/>
    </location>
</feature>
<feature type="region of interest" description="Disordered" evidence="1">
    <location>
        <begin position="17"/>
        <end position="41"/>
    </location>
</feature>
<comment type="caution">
    <text evidence="3">The sequence shown here is derived from an EMBL/GenBank/DDBJ whole genome shotgun (WGS) entry which is preliminary data.</text>
</comment>
<evidence type="ECO:0000313" key="3">
    <source>
        <dbReference type="EMBL" id="CAK8679392.1"/>
    </source>
</evidence>
<reference evidence="3 4" key="1">
    <citation type="submission" date="2024-02" db="EMBL/GenBank/DDBJ databases">
        <authorList>
            <person name="Daric V."/>
            <person name="Darras S."/>
        </authorList>
    </citation>
    <scope>NUCLEOTIDE SEQUENCE [LARGE SCALE GENOMIC DNA]</scope>
</reference>
<sequence>MQSTSSKCGCRRSTNLNFGGWSRSPPSQPETQHFMQRNQSQRSKNRIYFENRPKLLRWFSRIQSMIHENPGIRPSICAVITGFVIIVFTLIVFAIPFVRRYLSSWVTLSLVAAGTIIVIGGVLGALKFIFLPKMLHKKRLQQKIAKKCDKKFPVGDSKGVSLRNDWSQHEATQVVGEESIFQNSQRFRQKENLFYSSPDDIMKSVSDLKGRRKLPGSPRTYEGKPLHSKLIIKSGSFSIKGHSSDKRQTKFFSPLSDSGNPLPLIKTSPVHVTRPKSPLCNSVPNLHATPSFDVDYNAEIEADAPEHELVHVPRSQASRPDHRLHSLIYERCSDSSQDDTKGNDFAKSLAEAKVNDLYDVYHDTLLLRGVTNLRFQCDREFRKAR</sequence>
<feature type="compositionally biased region" description="Polar residues" evidence="1">
    <location>
        <begin position="29"/>
        <end position="41"/>
    </location>
</feature>
<name>A0ABP0FI96_CLALP</name>
<keyword evidence="2" id="KW-0472">Membrane</keyword>
<keyword evidence="4" id="KW-1185">Reference proteome</keyword>